<dbReference type="SMART" id="SM00304">
    <property type="entry name" value="HAMP"/>
    <property type="match status" value="1"/>
</dbReference>
<evidence type="ECO:0000256" key="1">
    <source>
        <dbReference type="ARBA" id="ARBA00004236"/>
    </source>
</evidence>
<keyword evidence="7 11" id="KW-0472">Membrane</keyword>
<dbReference type="Pfam" id="PF00015">
    <property type="entry name" value="MCPsignal"/>
    <property type="match status" value="1"/>
</dbReference>
<comment type="similarity">
    <text evidence="9">Belongs to the methyl-accepting chemotaxis (MCP) protein family.</text>
</comment>
<dbReference type="Proteomes" id="UP001183127">
    <property type="component" value="Chromosome"/>
</dbReference>
<reference evidence="14 15" key="1">
    <citation type="submission" date="2023-08" db="EMBL/GenBank/DDBJ databases">
        <title>Complete Genome Sequence of Pseudomonas entomophila TVIN A01.</title>
        <authorList>
            <person name="Shelke T."/>
            <person name="Mahar N.S."/>
            <person name="Gupta I."/>
            <person name="Gupta V."/>
        </authorList>
    </citation>
    <scope>NUCLEOTIDE SEQUENCE [LARGE SCALE GENOMIC DNA]</scope>
    <source>
        <strain evidence="14 15">TVIN-A01</strain>
    </source>
</reference>
<evidence type="ECO:0000256" key="9">
    <source>
        <dbReference type="ARBA" id="ARBA00029447"/>
    </source>
</evidence>
<dbReference type="PROSITE" id="PS50885">
    <property type="entry name" value="HAMP"/>
    <property type="match status" value="1"/>
</dbReference>
<protein>
    <submittedName>
        <fullName evidence="14">Methyl-accepting chemotaxis protein</fullName>
    </submittedName>
</protein>
<evidence type="ECO:0000259" key="12">
    <source>
        <dbReference type="PROSITE" id="PS50111"/>
    </source>
</evidence>
<evidence type="ECO:0000256" key="7">
    <source>
        <dbReference type="ARBA" id="ARBA00023136"/>
    </source>
</evidence>
<dbReference type="CDD" id="cd06225">
    <property type="entry name" value="HAMP"/>
    <property type="match status" value="1"/>
</dbReference>
<evidence type="ECO:0000256" key="11">
    <source>
        <dbReference type="SAM" id="Phobius"/>
    </source>
</evidence>
<evidence type="ECO:0000256" key="10">
    <source>
        <dbReference type="PROSITE-ProRule" id="PRU00284"/>
    </source>
</evidence>
<keyword evidence="2" id="KW-1003">Cell membrane</keyword>
<dbReference type="CDD" id="cd11386">
    <property type="entry name" value="MCP_signal"/>
    <property type="match status" value="1"/>
</dbReference>
<dbReference type="InterPro" id="IPR004089">
    <property type="entry name" value="MCPsignal_dom"/>
</dbReference>
<sequence>MPLRRLSIQWKITLLAGLCLLAIVALLVATSLTQARRSAALVSQANAEMLEHSARLRLQAHAETQALRIQRYFMDAYQYGNGFARLVQVLKARGDGDLRATLTAQARNALAGNPDLTGLYLVFEPNALDHQDSRFVAQAELGSNDSGRFSLYWSQSSPGELQAEAMPESMLADTTVGANGSPYNRWLTCPQQTAKACVLDPYFDEVNGRQVLMTSIALPLLEGGKVVGVVGLDIGLDNLQQLSLDGRKELFDGQGQVSIVSPVGLLAGNSRDASKLAKPLAQTVADGLLRVARPFTPIPDAAPWQVLLELHEQVLQAPAVALNQRLDAHNQSANLSSLLIGLGAAIVGLLLVWLTARGVTRPILAVAARLKDIASGEGDLTRRLDYARDDELGQLTGWFNRFLDKLQPVIAQVKGSLQEARGTADQSAVIASQTSAGMQQQHREIEQVATAANEMSATAQDVAHNASQAAQAARGADQAAREGLALVDANRQAIDRLASGMDTAMQEARTLESRSEQIGSVLEVIRAIAEQTNLLALNAAIEAARAGEAGRGFAVVADEVRNLAQRTQVSVEEIRQVIEGLQQGTRDVVEAMHGGQRQAQDSATQMEQTLPALRRIGEAVAVITDMNLQIASAAEEQSAVAEEVNRNVAGIRDVTESLSGQADESARISQALNRLANQQQALMEQFRV</sequence>
<dbReference type="Gene3D" id="1.10.8.500">
    <property type="entry name" value="HAMP domain in histidine kinase"/>
    <property type="match status" value="1"/>
</dbReference>
<evidence type="ECO:0000256" key="4">
    <source>
        <dbReference type="ARBA" id="ARBA00022500"/>
    </source>
</evidence>
<comment type="subcellular location">
    <subcellularLocation>
        <location evidence="1">Cell membrane</location>
    </subcellularLocation>
</comment>
<dbReference type="Gene3D" id="1.10.287.950">
    <property type="entry name" value="Methyl-accepting chemotaxis protein"/>
    <property type="match status" value="1"/>
</dbReference>
<evidence type="ECO:0000256" key="6">
    <source>
        <dbReference type="ARBA" id="ARBA00022989"/>
    </source>
</evidence>
<dbReference type="Pfam" id="PF00672">
    <property type="entry name" value="HAMP"/>
    <property type="match status" value="1"/>
</dbReference>
<dbReference type="Gene3D" id="3.30.450.20">
    <property type="entry name" value="PAS domain"/>
    <property type="match status" value="1"/>
</dbReference>
<evidence type="ECO:0000256" key="5">
    <source>
        <dbReference type="ARBA" id="ARBA00022692"/>
    </source>
</evidence>
<keyword evidence="8 10" id="KW-0807">Transducer</keyword>
<dbReference type="SMART" id="SM00283">
    <property type="entry name" value="MA"/>
    <property type="match status" value="1"/>
</dbReference>
<proteinExistence type="inferred from homology"/>
<evidence type="ECO:0000256" key="3">
    <source>
        <dbReference type="ARBA" id="ARBA00022481"/>
    </source>
</evidence>
<gene>
    <name evidence="14" type="ORF">RAH46_09175</name>
</gene>
<keyword evidence="6 11" id="KW-1133">Transmembrane helix</keyword>
<accession>A0ABY9QTW6</accession>
<dbReference type="PROSITE" id="PS50111">
    <property type="entry name" value="CHEMOTAXIS_TRANSDUC_2"/>
    <property type="match status" value="1"/>
</dbReference>
<dbReference type="InterPro" id="IPR003660">
    <property type="entry name" value="HAMP_dom"/>
</dbReference>
<dbReference type="CDD" id="cd12913">
    <property type="entry name" value="PDC1_MCP_like"/>
    <property type="match status" value="1"/>
</dbReference>
<feature type="domain" description="Methyl-accepting transducer" evidence="12">
    <location>
        <begin position="416"/>
        <end position="652"/>
    </location>
</feature>
<evidence type="ECO:0000313" key="15">
    <source>
        <dbReference type="Proteomes" id="UP001183127"/>
    </source>
</evidence>
<feature type="domain" description="HAMP" evidence="13">
    <location>
        <begin position="357"/>
        <end position="411"/>
    </location>
</feature>
<evidence type="ECO:0000259" key="13">
    <source>
        <dbReference type="PROSITE" id="PS50885"/>
    </source>
</evidence>
<keyword evidence="3" id="KW-0488">Methylation</keyword>
<dbReference type="Pfam" id="PF22673">
    <property type="entry name" value="MCP-like_PDC_1"/>
    <property type="match status" value="1"/>
</dbReference>
<keyword evidence="5 11" id="KW-0812">Transmembrane</keyword>
<dbReference type="PANTHER" id="PTHR32089">
    <property type="entry name" value="METHYL-ACCEPTING CHEMOTAXIS PROTEIN MCPB"/>
    <property type="match status" value="1"/>
</dbReference>
<evidence type="ECO:0000256" key="2">
    <source>
        <dbReference type="ARBA" id="ARBA00022475"/>
    </source>
</evidence>
<evidence type="ECO:0000313" key="14">
    <source>
        <dbReference type="EMBL" id="WMW07493.1"/>
    </source>
</evidence>
<keyword evidence="4" id="KW-0145">Chemotaxis</keyword>
<name>A0ABY9QTW6_9PSED</name>
<dbReference type="PANTHER" id="PTHR32089:SF120">
    <property type="entry name" value="METHYL-ACCEPTING CHEMOTAXIS PROTEIN TLPQ"/>
    <property type="match status" value="1"/>
</dbReference>
<dbReference type="EMBL" id="CP132921">
    <property type="protein sequence ID" value="WMW07493.1"/>
    <property type="molecule type" value="Genomic_DNA"/>
</dbReference>
<evidence type="ECO:0000256" key="8">
    <source>
        <dbReference type="ARBA" id="ARBA00023224"/>
    </source>
</evidence>
<feature type="transmembrane region" description="Helical" evidence="11">
    <location>
        <begin position="335"/>
        <end position="354"/>
    </location>
</feature>
<dbReference type="SUPFAM" id="SSF58104">
    <property type="entry name" value="Methyl-accepting chemotaxis protein (MCP) signaling domain"/>
    <property type="match status" value="1"/>
</dbReference>
<organism evidence="14 15">
    <name type="scientific">Pseudomonas entomophila</name>
    <dbReference type="NCBI Taxonomy" id="312306"/>
    <lineage>
        <taxon>Bacteria</taxon>
        <taxon>Pseudomonadati</taxon>
        <taxon>Pseudomonadota</taxon>
        <taxon>Gammaproteobacteria</taxon>
        <taxon>Pseudomonadales</taxon>
        <taxon>Pseudomonadaceae</taxon>
        <taxon>Pseudomonas</taxon>
    </lineage>
</organism>
<keyword evidence="15" id="KW-1185">Reference proteome</keyword>